<gene>
    <name evidence="7" type="ORF">E1269_11050</name>
</gene>
<organism evidence="7 8">
    <name type="scientific">Jiangella asiatica</name>
    <dbReference type="NCBI Taxonomy" id="2530372"/>
    <lineage>
        <taxon>Bacteria</taxon>
        <taxon>Bacillati</taxon>
        <taxon>Actinomycetota</taxon>
        <taxon>Actinomycetes</taxon>
        <taxon>Jiangellales</taxon>
        <taxon>Jiangellaceae</taxon>
        <taxon>Jiangella</taxon>
    </lineage>
</organism>
<evidence type="ECO:0000256" key="5">
    <source>
        <dbReference type="PIRSR" id="PIRSR015582-2"/>
    </source>
</evidence>
<evidence type="ECO:0000256" key="4">
    <source>
        <dbReference type="PIRSR" id="PIRSR015582-1"/>
    </source>
</evidence>
<dbReference type="SUPFAM" id="SSF51621">
    <property type="entry name" value="Phosphoenolpyruvate/pyruvate domain"/>
    <property type="match status" value="1"/>
</dbReference>
<dbReference type="OrthoDB" id="5172636at2"/>
<evidence type="ECO:0000256" key="1">
    <source>
        <dbReference type="ARBA" id="ARBA00001946"/>
    </source>
</evidence>
<dbReference type="Proteomes" id="UP000294739">
    <property type="component" value="Unassembled WGS sequence"/>
</dbReference>
<feature type="domain" description="HpcH/HpaI aldolase/citrate lyase" evidence="6">
    <location>
        <begin position="24"/>
        <end position="223"/>
    </location>
</feature>
<keyword evidence="2 5" id="KW-0479">Metal-binding</keyword>
<feature type="binding site" evidence="5">
    <location>
        <position position="129"/>
    </location>
    <ligand>
        <name>Mg(2+)</name>
        <dbReference type="ChEBI" id="CHEBI:18420"/>
    </ligand>
</feature>
<evidence type="ECO:0000256" key="3">
    <source>
        <dbReference type="ARBA" id="ARBA00022842"/>
    </source>
</evidence>
<dbReference type="PANTHER" id="PTHR32308:SF10">
    <property type="entry name" value="CITRATE LYASE SUBUNIT BETA"/>
    <property type="match status" value="1"/>
</dbReference>
<feature type="binding site" evidence="5">
    <location>
        <position position="155"/>
    </location>
    <ligand>
        <name>Mg(2+)</name>
        <dbReference type="ChEBI" id="CHEBI:18420"/>
    </ligand>
</feature>
<evidence type="ECO:0000256" key="2">
    <source>
        <dbReference type="ARBA" id="ARBA00022723"/>
    </source>
</evidence>
<comment type="cofactor">
    <cofactor evidence="1">
        <name>Mg(2+)</name>
        <dbReference type="ChEBI" id="CHEBI:18420"/>
    </cofactor>
</comment>
<dbReference type="EMBL" id="SMKZ01000013">
    <property type="protein sequence ID" value="TDE10698.1"/>
    <property type="molecule type" value="Genomic_DNA"/>
</dbReference>
<evidence type="ECO:0000313" key="7">
    <source>
        <dbReference type="EMBL" id="TDE10698.1"/>
    </source>
</evidence>
<evidence type="ECO:0000259" key="6">
    <source>
        <dbReference type="Pfam" id="PF03328"/>
    </source>
</evidence>
<evidence type="ECO:0000313" key="8">
    <source>
        <dbReference type="Proteomes" id="UP000294739"/>
    </source>
</evidence>
<dbReference type="AlphaFoldDB" id="A0A4V2Z301"/>
<feature type="binding site" evidence="4">
    <location>
        <position position="77"/>
    </location>
    <ligand>
        <name>substrate</name>
    </ligand>
</feature>
<comment type="caution">
    <text evidence="7">The sequence shown here is derived from an EMBL/GenBank/DDBJ whole genome shotgun (WGS) entry which is preliminary data.</text>
</comment>
<dbReference type="InterPro" id="IPR005000">
    <property type="entry name" value="Aldolase/citrate-lyase_domain"/>
</dbReference>
<dbReference type="Gene3D" id="3.20.20.60">
    <property type="entry name" value="Phosphoenolpyruvate-binding domains"/>
    <property type="match status" value="1"/>
</dbReference>
<dbReference type="InterPro" id="IPR011206">
    <property type="entry name" value="Citrate_lyase_beta/mcl1/mcl2"/>
</dbReference>
<proteinExistence type="predicted"/>
<keyword evidence="3 5" id="KW-0460">Magnesium</keyword>
<keyword evidence="8" id="KW-1185">Reference proteome</keyword>
<dbReference type="PIRSF" id="PIRSF015582">
    <property type="entry name" value="Cit_lyase_B"/>
    <property type="match status" value="1"/>
</dbReference>
<accession>A0A4V2Z301</accession>
<dbReference type="InParanoid" id="A0A4V2Z301"/>
<protein>
    <submittedName>
        <fullName evidence="7">CoA ester lyase</fullName>
    </submittedName>
</protein>
<dbReference type="InterPro" id="IPR015813">
    <property type="entry name" value="Pyrv/PenolPyrv_kinase-like_dom"/>
</dbReference>
<dbReference type="Pfam" id="PF03328">
    <property type="entry name" value="HpcH_HpaI"/>
    <property type="match status" value="1"/>
</dbReference>
<keyword evidence="7" id="KW-0456">Lyase</keyword>
<dbReference type="InterPro" id="IPR040442">
    <property type="entry name" value="Pyrv_kinase-like_dom_sf"/>
</dbReference>
<dbReference type="FunCoup" id="A0A4V2Z301">
    <property type="interactions" value="206"/>
</dbReference>
<reference evidence="7 8" key="1">
    <citation type="submission" date="2019-03" db="EMBL/GenBank/DDBJ databases">
        <title>Draft genome sequences of novel Actinobacteria.</title>
        <authorList>
            <person name="Sahin N."/>
            <person name="Ay H."/>
            <person name="Saygin H."/>
        </authorList>
    </citation>
    <scope>NUCLEOTIDE SEQUENCE [LARGE SCALE GENOMIC DNA]</scope>
    <source>
        <strain evidence="7 8">5K138</strain>
    </source>
</reference>
<dbReference type="GO" id="GO:0006107">
    <property type="term" value="P:oxaloacetate metabolic process"/>
    <property type="evidence" value="ECO:0007669"/>
    <property type="project" value="TreeGrafter"/>
</dbReference>
<dbReference type="GO" id="GO:0000287">
    <property type="term" value="F:magnesium ion binding"/>
    <property type="evidence" value="ECO:0007669"/>
    <property type="project" value="TreeGrafter"/>
</dbReference>
<sequence>MKTDAHRETHPNWQSLAQAPALLAVPGHRPERFEKAARSGADWIMLDLEDAVGPGLKSMARANVERWLASGGEGIVRINSVDTPWHDDDVAALSTWRSAVILPKVSHQSQVSHVLRRLSPGSCILPLLEVSAGILAAREVCSVPGVIRAVFGNIDLASELGIDHADKSALVHARSEVVLASAAAGIAPPIDGITTTIADEDAVVSDARHAAAIGFTGKLCVHPRQVAAVQAVFAPSAEELKRAEKIVSASKDGSVAVLDGELIGKPIIDRARRMLAYPGSARNVD</sequence>
<dbReference type="PANTHER" id="PTHR32308">
    <property type="entry name" value="LYASE BETA SUBUNIT, PUTATIVE (AFU_ORTHOLOGUE AFUA_4G13030)-RELATED"/>
    <property type="match status" value="1"/>
</dbReference>
<name>A0A4V2Z301_9ACTN</name>
<dbReference type="GO" id="GO:0016829">
    <property type="term" value="F:lyase activity"/>
    <property type="evidence" value="ECO:0007669"/>
    <property type="project" value="UniProtKB-KW"/>
</dbReference>
<feature type="binding site" evidence="4">
    <location>
        <position position="129"/>
    </location>
    <ligand>
        <name>substrate</name>
    </ligand>
</feature>